<dbReference type="InterPro" id="IPR002477">
    <property type="entry name" value="Peptidoglycan-bd-like"/>
</dbReference>
<gene>
    <name evidence="3" type="ORF">ACFQJ6_06310</name>
</gene>
<dbReference type="Gene3D" id="1.10.101.10">
    <property type="entry name" value="PGBD-like superfamily/PGBD"/>
    <property type="match status" value="2"/>
</dbReference>
<dbReference type="InterPro" id="IPR006311">
    <property type="entry name" value="TAT_signal"/>
</dbReference>
<dbReference type="Pfam" id="PF01832">
    <property type="entry name" value="Glucosaminidase"/>
    <property type="match status" value="1"/>
</dbReference>
<sequence>MNYSRRKFLKTTSTGLLGLGGVAALSGSAAAGRYTIYSDLRTYEDGVTADEIDNAILEVRGDCPLVGLGSTWKDVAAEQGMNAVYMAAHAAHESAWGTSNIAQDKNNIYGWGAYDSDPYDGAKRFDSFEHCIRHVMPRVRDLYLTPGAQYYEGAHLAGMNVHYATDDQWAEKIRDVMNLLASNIDYGGGSGTSYSWPTYSYGDQAESVYSIQYLLEEHGYSLQYHDGIYGSEVQSTVESFQSARGLAVDGVVGPNTWEELYVTVWDAENDPWWATYGAQHHLRYGQGYDIAVDGYYGPETRGAIEDFQSNAGITVDGIVGHDTWQALADR</sequence>
<dbReference type="SMART" id="SM00047">
    <property type="entry name" value="LYZ2"/>
    <property type="match status" value="1"/>
</dbReference>
<evidence type="ECO:0000259" key="2">
    <source>
        <dbReference type="SMART" id="SM00047"/>
    </source>
</evidence>
<dbReference type="PANTHER" id="PTHR33308">
    <property type="entry name" value="PEPTIDOGLYCAN HYDROLASE FLGJ"/>
    <property type="match status" value="1"/>
</dbReference>
<evidence type="ECO:0000256" key="1">
    <source>
        <dbReference type="ARBA" id="ARBA00022801"/>
    </source>
</evidence>
<accession>A0ABD5WL24</accession>
<organism evidence="3 4">
    <name type="scientific">Halorussus caseinilyticus</name>
    <dbReference type="NCBI Taxonomy" id="3034025"/>
    <lineage>
        <taxon>Archaea</taxon>
        <taxon>Methanobacteriati</taxon>
        <taxon>Methanobacteriota</taxon>
        <taxon>Stenosarchaea group</taxon>
        <taxon>Halobacteria</taxon>
        <taxon>Halobacteriales</taxon>
        <taxon>Haladaptataceae</taxon>
        <taxon>Halorussus</taxon>
    </lineage>
</organism>
<dbReference type="SUPFAM" id="SSF47090">
    <property type="entry name" value="PGBD-like"/>
    <property type="match status" value="2"/>
</dbReference>
<dbReference type="PROSITE" id="PS51318">
    <property type="entry name" value="TAT"/>
    <property type="match status" value="1"/>
</dbReference>
<dbReference type="RefSeq" id="WP_276279099.1">
    <property type="nucleotide sequence ID" value="NZ_CP119809.1"/>
</dbReference>
<dbReference type="InterPro" id="IPR036366">
    <property type="entry name" value="PGBDSf"/>
</dbReference>
<dbReference type="GeneID" id="79303658"/>
<reference evidence="3 4" key="1">
    <citation type="journal article" date="2019" name="Int. J. Syst. Evol. Microbiol.">
        <title>The Global Catalogue of Microorganisms (GCM) 10K type strain sequencing project: providing services to taxonomists for standard genome sequencing and annotation.</title>
        <authorList>
            <consortium name="The Broad Institute Genomics Platform"/>
            <consortium name="The Broad Institute Genome Sequencing Center for Infectious Disease"/>
            <person name="Wu L."/>
            <person name="Ma J."/>
        </authorList>
    </citation>
    <scope>NUCLEOTIDE SEQUENCE [LARGE SCALE GENOMIC DNA]</scope>
    <source>
        <strain evidence="3 4">DT72</strain>
    </source>
</reference>
<dbReference type="EMBL" id="JBHSZH010000005">
    <property type="protein sequence ID" value="MFC7079808.1"/>
    <property type="molecule type" value="Genomic_DNA"/>
</dbReference>
<comment type="caution">
    <text evidence="3">The sequence shown here is derived from an EMBL/GenBank/DDBJ whole genome shotgun (WGS) entry which is preliminary data.</text>
</comment>
<dbReference type="Gene3D" id="1.10.530.10">
    <property type="match status" value="1"/>
</dbReference>
<dbReference type="InterPro" id="IPR002901">
    <property type="entry name" value="MGlyc_endo_b_GlcNAc-like_dom"/>
</dbReference>
<dbReference type="Proteomes" id="UP001596407">
    <property type="component" value="Unassembled WGS sequence"/>
</dbReference>
<dbReference type="InterPro" id="IPR036365">
    <property type="entry name" value="PGBD-like_sf"/>
</dbReference>
<dbReference type="PANTHER" id="PTHR33308:SF9">
    <property type="entry name" value="PEPTIDOGLYCAN HYDROLASE FLGJ"/>
    <property type="match status" value="1"/>
</dbReference>
<feature type="domain" description="Mannosyl-glycoprotein endo-beta-N-acetylglucosamidase-like" evidence="2">
    <location>
        <begin position="57"/>
        <end position="195"/>
    </location>
</feature>
<evidence type="ECO:0000313" key="4">
    <source>
        <dbReference type="Proteomes" id="UP001596407"/>
    </source>
</evidence>
<dbReference type="AlphaFoldDB" id="A0ABD5WL24"/>
<dbReference type="GO" id="GO:0016787">
    <property type="term" value="F:hydrolase activity"/>
    <property type="evidence" value="ECO:0007669"/>
    <property type="project" value="UniProtKB-KW"/>
</dbReference>
<name>A0ABD5WL24_9EURY</name>
<evidence type="ECO:0000313" key="3">
    <source>
        <dbReference type="EMBL" id="MFC7079808.1"/>
    </source>
</evidence>
<dbReference type="InterPro" id="IPR051056">
    <property type="entry name" value="Glycosyl_Hydrolase_73"/>
</dbReference>
<dbReference type="Pfam" id="PF01471">
    <property type="entry name" value="PG_binding_1"/>
    <property type="match status" value="2"/>
</dbReference>
<keyword evidence="1" id="KW-0378">Hydrolase</keyword>
<proteinExistence type="predicted"/>
<keyword evidence="4" id="KW-1185">Reference proteome</keyword>
<protein>
    <submittedName>
        <fullName evidence="3">Peptidoglycan-binding protein</fullName>
    </submittedName>
</protein>